<dbReference type="InterPro" id="IPR016039">
    <property type="entry name" value="Thiolase-like"/>
</dbReference>
<comment type="caution">
    <text evidence="19">The sequence shown here is derived from an EMBL/GenBank/DDBJ whole genome shotgun (WGS) entry which is preliminary data.</text>
</comment>
<dbReference type="EC" id="2.3.1.94" evidence="13"/>
<feature type="domain" description="Ketosynthase family 3 (KS3)" evidence="17">
    <location>
        <begin position="33"/>
        <end position="459"/>
    </location>
</feature>
<evidence type="ECO:0000313" key="20">
    <source>
        <dbReference type="Proteomes" id="UP001206128"/>
    </source>
</evidence>
<dbReference type="CDD" id="cd00833">
    <property type="entry name" value="PKS"/>
    <property type="match status" value="1"/>
</dbReference>
<dbReference type="SMART" id="SM00825">
    <property type="entry name" value="PKS_KS"/>
    <property type="match status" value="1"/>
</dbReference>
<evidence type="ECO:0000313" key="19">
    <source>
        <dbReference type="EMBL" id="MCP2170187.1"/>
    </source>
</evidence>
<evidence type="ECO:0000256" key="3">
    <source>
        <dbReference type="ARBA" id="ARBA00022553"/>
    </source>
</evidence>
<dbReference type="Pfam" id="PF14765">
    <property type="entry name" value="PS-DH"/>
    <property type="match status" value="1"/>
</dbReference>
<dbReference type="FunFam" id="3.40.47.10:FF:000019">
    <property type="entry name" value="Polyketide synthase type I"/>
    <property type="match status" value="1"/>
</dbReference>
<dbReference type="FunFam" id="3.40.366.10:FF:000002">
    <property type="entry name" value="Probable polyketide synthase 2"/>
    <property type="match status" value="1"/>
</dbReference>
<dbReference type="SMART" id="SM00822">
    <property type="entry name" value="PKS_KR"/>
    <property type="match status" value="1"/>
</dbReference>
<dbReference type="InterPro" id="IPR018201">
    <property type="entry name" value="Ketoacyl_synth_AS"/>
</dbReference>
<dbReference type="CDD" id="cd08956">
    <property type="entry name" value="KR_3_FAS_SDR_x"/>
    <property type="match status" value="1"/>
</dbReference>
<dbReference type="InterPro" id="IPR032821">
    <property type="entry name" value="PKS_assoc"/>
</dbReference>
<dbReference type="Pfam" id="PF02801">
    <property type="entry name" value="Ketoacyl-synt_C"/>
    <property type="match status" value="1"/>
</dbReference>
<evidence type="ECO:0000259" key="17">
    <source>
        <dbReference type="PROSITE" id="PS52004"/>
    </source>
</evidence>
<dbReference type="Pfam" id="PF21089">
    <property type="entry name" value="PKS_DH_N"/>
    <property type="match status" value="1"/>
</dbReference>
<dbReference type="PANTHER" id="PTHR43775:SF51">
    <property type="entry name" value="INACTIVE PHENOLPHTHIOCEROL SYNTHESIS POLYKETIDE SYNTHASE TYPE I PKS1-RELATED"/>
    <property type="match status" value="1"/>
</dbReference>
<dbReference type="Pfam" id="PF00550">
    <property type="entry name" value="PP-binding"/>
    <property type="match status" value="1"/>
</dbReference>
<dbReference type="EMBL" id="JAMTCK010000026">
    <property type="protein sequence ID" value="MCP2170187.1"/>
    <property type="molecule type" value="Genomic_DNA"/>
</dbReference>
<evidence type="ECO:0000256" key="8">
    <source>
        <dbReference type="ARBA" id="ARBA00023315"/>
    </source>
</evidence>
<dbReference type="PROSITE" id="PS50075">
    <property type="entry name" value="CARRIER"/>
    <property type="match status" value="1"/>
</dbReference>
<dbReference type="GO" id="GO:0033068">
    <property type="term" value="P:macrolide biosynthetic process"/>
    <property type="evidence" value="ECO:0007669"/>
    <property type="project" value="UniProtKB-ARBA"/>
</dbReference>
<keyword evidence="2" id="KW-0596">Phosphopantetheine</keyword>
<dbReference type="Pfam" id="PF08990">
    <property type="entry name" value="Docking"/>
    <property type="match status" value="1"/>
</dbReference>
<evidence type="ECO:0000256" key="4">
    <source>
        <dbReference type="ARBA" id="ARBA00022679"/>
    </source>
</evidence>
<evidence type="ECO:0000256" key="15">
    <source>
        <dbReference type="SAM" id="MobiDB-lite"/>
    </source>
</evidence>
<dbReference type="InterPro" id="IPR014030">
    <property type="entry name" value="Ketoacyl_synth_N"/>
</dbReference>
<evidence type="ECO:0000256" key="10">
    <source>
        <dbReference type="ARBA" id="ARBA00060158"/>
    </source>
</evidence>
<dbReference type="SUPFAM" id="SSF52151">
    <property type="entry name" value="FabD/lysophospholipase-like"/>
    <property type="match status" value="1"/>
</dbReference>
<dbReference type="InterPro" id="IPR049551">
    <property type="entry name" value="PKS_DH_C"/>
</dbReference>
<dbReference type="InterPro" id="IPR020806">
    <property type="entry name" value="PKS_PP-bd"/>
</dbReference>
<dbReference type="InterPro" id="IPR036736">
    <property type="entry name" value="ACP-like_sf"/>
</dbReference>
<dbReference type="PROSITE" id="PS52019">
    <property type="entry name" value="PKS_MFAS_DH"/>
    <property type="match status" value="1"/>
</dbReference>
<dbReference type="GO" id="GO:0006633">
    <property type="term" value="P:fatty acid biosynthetic process"/>
    <property type="evidence" value="ECO:0007669"/>
    <property type="project" value="InterPro"/>
</dbReference>
<dbReference type="PROSITE" id="PS00606">
    <property type="entry name" value="KS3_1"/>
    <property type="match status" value="1"/>
</dbReference>
<organism evidence="19 20">
    <name type="scientific">Goodfellowiella coeruleoviolacea</name>
    <dbReference type="NCBI Taxonomy" id="334858"/>
    <lineage>
        <taxon>Bacteria</taxon>
        <taxon>Bacillati</taxon>
        <taxon>Actinomycetota</taxon>
        <taxon>Actinomycetes</taxon>
        <taxon>Pseudonocardiales</taxon>
        <taxon>Pseudonocardiaceae</taxon>
        <taxon>Goodfellowiella</taxon>
    </lineage>
</organism>
<keyword evidence="6" id="KW-0045">Antibiotic biosynthesis</keyword>
<dbReference type="InterPro" id="IPR042104">
    <property type="entry name" value="PKS_dehydratase_sf"/>
</dbReference>
<dbReference type="SUPFAM" id="SSF47336">
    <property type="entry name" value="ACP-like"/>
    <property type="match status" value="1"/>
</dbReference>
<dbReference type="InterPro" id="IPR057326">
    <property type="entry name" value="KR_dom"/>
</dbReference>
<dbReference type="SUPFAM" id="SSF51735">
    <property type="entry name" value="NAD(P)-binding Rossmann-fold domains"/>
    <property type="match status" value="2"/>
</dbReference>
<evidence type="ECO:0000256" key="5">
    <source>
        <dbReference type="ARBA" id="ARBA00022737"/>
    </source>
</evidence>
<dbReference type="InterPro" id="IPR009081">
    <property type="entry name" value="PP-bd_ACP"/>
</dbReference>
<feature type="region of interest" description="N-terminal hotdog fold" evidence="14">
    <location>
        <begin position="929"/>
        <end position="1054"/>
    </location>
</feature>
<dbReference type="GO" id="GO:0004312">
    <property type="term" value="F:fatty acid synthase activity"/>
    <property type="evidence" value="ECO:0007669"/>
    <property type="project" value="TreeGrafter"/>
</dbReference>
<dbReference type="Gene3D" id="3.40.50.720">
    <property type="entry name" value="NAD(P)-binding Rossmann-like Domain"/>
    <property type="match status" value="1"/>
</dbReference>
<evidence type="ECO:0000256" key="14">
    <source>
        <dbReference type="PROSITE-ProRule" id="PRU01363"/>
    </source>
</evidence>
<feature type="region of interest" description="C-terminal hotdog fold" evidence="14">
    <location>
        <begin position="1069"/>
        <end position="1207"/>
    </location>
</feature>
<dbReference type="GO" id="GO:0047879">
    <property type="term" value="F:erythronolide synthase activity"/>
    <property type="evidence" value="ECO:0007669"/>
    <property type="project" value="UniProtKB-EC"/>
</dbReference>
<dbReference type="PANTHER" id="PTHR43775">
    <property type="entry name" value="FATTY ACID SYNTHASE"/>
    <property type="match status" value="1"/>
</dbReference>
<evidence type="ECO:0000256" key="6">
    <source>
        <dbReference type="ARBA" id="ARBA00023194"/>
    </source>
</evidence>
<dbReference type="InterPro" id="IPR050091">
    <property type="entry name" value="PKS_NRPS_Biosynth_Enz"/>
</dbReference>
<dbReference type="InterPro" id="IPR015083">
    <property type="entry name" value="NorB/c/GfsB-D-like_docking"/>
</dbReference>
<evidence type="ECO:0000256" key="9">
    <source>
        <dbReference type="ARBA" id="ARBA00052442"/>
    </source>
</evidence>
<evidence type="ECO:0000256" key="1">
    <source>
        <dbReference type="ARBA" id="ARBA00001957"/>
    </source>
</evidence>
<evidence type="ECO:0000256" key="2">
    <source>
        <dbReference type="ARBA" id="ARBA00022450"/>
    </source>
</evidence>
<keyword evidence="8" id="KW-0012">Acyltransferase</keyword>
<name>A0AAE3GMH7_9PSEU</name>
<dbReference type="PROSITE" id="PS52004">
    <property type="entry name" value="KS3_2"/>
    <property type="match status" value="1"/>
</dbReference>
<dbReference type="Gene3D" id="3.40.47.10">
    <property type="match status" value="1"/>
</dbReference>
<dbReference type="InterPro" id="IPR001227">
    <property type="entry name" value="Ac_transferase_dom_sf"/>
</dbReference>
<dbReference type="FunFam" id="1.10.1200.10:FF:000007">
    <property type="entry name" value="Probable polyketide synthase pks17"/>
    <property type="match status" value="1"/>
</dbReference>
<dbReference type="SUPFAM" id="SSF53901">
    <property type="entry name" value="Thiolase-like"/>
    <property type="match status" value="1"/>
</dbReference>
<evidence type="ECO:0000256" key="11">
    <source>
        <dbReference type="ARBA" id="ARBA00060622"/>
    </source>
</evidence>
<dbReference type="Gene3D" id="3.40.366.10">
    <property type="entry name" value="Malonyl-Coenzyme A Acyl Carrier Protein, domain 2"/>
    <property type="match status" value="1"/>
</dbReference>
<dbReference type="InterPro" id="IPR016035">
    <property type="entry name" value="Acyl_Trfase/lysoPLipase"/>
</dbReference>
<keyword evidence="3" id="KW-0597">Phosphoprotein</keyword>
<comment type="pathway">
    <text evidence="11">Antibiotic biosynthesis; erythromycin biosynthesis.</text>
</comment>
<dbReference type="Gene3D" id="3.30.70.3290">
    <property type="match status" value="1"/>
</dbReference>
<reference evidence="19" key="1">
    <citation type="submission" date="2022-06" db="EMBL/GenBank/DDBJ databases">
        <title>Genomic Encyclopedia of Archaeal and Bacterial Type Strains, Phase II (KMG-II): from individual species to whole genera.</title>
        <authorList>
            <person name="Goeker M."/>
        </authorList>
    </citation>
    <scope>NUCLEOTIDE SEQUENCE</scope>
    <source>
        <strain evidence="19">DSM 43935</strain>
    </source>
</reference>
<feature type="active site" description="Proton acceptor; for dehydratase activity" evidence="14">
    <location>
        <position position="961"/>
    </location>
</feature>
<proteinExistence type="predicted"/>
<keyword evidence="5" id="KW-0677">Repeat</keyword>
<dbReference type="Pfam" id="PF08659">
    <property type="entry name" value="KR"/>
    <property type="match status" value="1"/>
</dbReference>
<dbReference type="Pfam" id="PF00109">
    <property type="entry name" value="ketoacyl-synt"/>
    <property type="match status" value="1"/>
</dbReference>
<feature type="domain" description="Carrier" evidence="16">
    <location>
        <begin position="1695"/>
        <end position="1770"/>
    </location>
</feature>
<comment type="function">
    <text evidence="10">Involved in the biosynthesis of antibiotic erythromycin via the biosynthesis of its aglycone precursor, 6-deoxyerythronolide B (6-dEB).</text>
</comment>
<dbReference type="Pfam" id="PF16197">
    <property type="entry name" value="KAsynt_C_assoc"/>
    <property type="match status" value="1"/>
</dbReference>
<comment type="cofactor">
    <cofactor evidence="1">
        <name>pantetheine 4'-phosphate</name>
        <dbReference type="ChEBI" id="CHEBI:47942"/>
    </cofactor>
</comment>
<dbReference type="InterPro" id="IPR013968">
    <property type="entry name" value="PKS_KR"/>
</dbReference>
<evidence type="ECO:0000256" key="7">
    <source>
        <dbReference type="ARBA" id="ARBA00023268"/>
    </source>
</evidence>
<gene>
    <name evidence="19" type="ORF">LX83_007078</name>
</gene>
<dbReference type="SMART" id="SM01294">
    <property type="entry name" value="PKS_PP_betabranch"/>
    <property type="match status" value="1"/>
</dbReference>
<dbReference type="Pfam" id="PF00698">
    <property type="entry name" value="Acyl_transf_1"/>
    <property type="match status" value="1"/>
</dbReference>
<dbReference type="GO" id="GO:0031177">
    <property type="term" value="F:phosphopantetheine binding"/>
    <property type="evidence" value="ECO:0007669"/>
    <property type="project" value="InterPro"/>
</dbReference>
<feature type="domain" description="PKS/mFAS DH" evidence="18">
    <location>
        <begin position="929"/>
        <end position="1207"/>
    </location>
</feature>
<dbReference type="Gene3D" id="1.10.1200.10">
    <property type="entry name" value="ACP-like"/>
    <property type="match status" value="1"/>
</dbReference>
<dbReference type="InterPro" id="IPR020841">
    <property type="entry name" value="PKS_Beta-ketoAc_synthase_dom"/>
</dbReference>
<dbReference type="Gene3D" id="3.10.129.110">
    <property type="entry name" value="Polyketide synthase dehydratase"/>
    <property type="match status" value="1"/>
</dbReference>
<dbReference type="InterPro" id="IPR049900">
    <property type="entry name" value="PKS_mFAS_DH"/>
</dbReference>
<dbReference type="Pfam" id="PF22953">
    <property type="entry name" value="SpnB_Rossmann"/>
    <property type="match status" value="1"/>
</dbReference>
<dbReference type="SMART" id="SM00827">
    <property type="entry name" value="PKS_AT"/>
    <property type="match status" value="1"/>
</dbReference>
<protein>
    <recommendedName>
        <fullName evidence="13">6-deoxyerythronolide-B synthase</fullName>
        <ecNumber evidence="13">2.3.1.94</ecNumber>
    </recommendedName>
</protein>
<dbReference type="Proteomes" id="UP001206128">
    <property type="component" value="Unassembled WGS sequence"/>
</dbReference>
<dbReference type="SMART" id="SM00823">
    <property type="entry name" value="PKS_PP"/>
    <property type="match status" value="1"/>
</dbReference>
<dbReference type="InterPro" id="IPR055123">
    <property type="entry name" value="SpnB-like_Rossmann"/>
</dbReference>
<dbReference type="InterPro" id="IPR036291">
    <property type="entry name" value="NAD(P)-bd_dom_sf"/>
</dbReference>
<evidence type="ECO:0000256" key="12">
    <source>
        <dbReference type="ARBA" id="ARBA00063272"/>
    </source>
</evidence>
<sequence length="1850" mass="192377">MDNEEKLREYLRWATADLRDTRKRLTELEERAHEPIAIIGMACRYPGDVRSAEDLWQLVVTGGDAIGAFPADRGWDLAALYDPDPDSQGTTYAQGGGFYQAAGEFDAGFFGISPREALAMDPQQRLLLETCWEAFERAGIDPTSMRGERAGVFVGGGFSDYGGAMQAAPDGLEGHMVTGKAGSVLSGRVAYTLGLEGPAVTVDTACSSSLVALHIACQALRAQECGMALAGGVTVMSTPSVIIEFSRQRGVAADGRCKAFAEAADGMGLGEGAGVVLLERLSDARRNGHRVLAVVRGSAVNQDGASNGLSAPNGPSQRRVIRAALTNARLVPADIDVVEAHGTGTALGDPIEAQALLATYGKDRAADRPLWLGSLKSNIGHTQAAAGVAGVIKMVLAMRHGVLPRTLHVDQPSPHVDWESGAVSLLTDPQPWPETGRPRRAGVSSFGVSGTNAHVILEQVATAAATEPGLPAAALPVLPWVLSGKTETALRQQADRLRALVADDPTLDPADIGLSLATTRTVFDHRAVLVGADRDALLAALSALAADQPDPAVVRGVPTPGGRPVLVFPGQGSQWTGMAVELLDSNPVFAERMAECAAALQPFVGWSAIDVVRGVPGAPGLERVDVVQPVLFAVMVSLAEVWRSCGVEPAAVVGHSQGEIAAACVAGALSLEDAARVVALRSVELGALAGRGGMVSVALPVDEVRERLESWGERLSVAAVNGARSVVVSGDTEALDELLAGCAADGVRARRVPVDYASHSAQVEAVEEGLLEVLAPIRPTSATVPLYSTVTGGPINTAELDAGYWYFNLRQTVEFDQATRALLADGHTVFVECSPHPVLTAAIQETADDAGQDVTVVGSLRRDEGGPHRMLMSLAEAHAHGVPVDWRALLPGGGWVDLPTYAFQSERYWLAASTGPADVTSAGLGGADHPLLGAAVHLPETGGLLLTGQLSLRTHPWLADHAVMGTVLLPGTAYVELALRAAAGVGCAEVEELALEAPLVLTDQDAVHIQLSVGPADEAGRRSLSLFSRPADDDLAESWTRHASGVLGPATAVGSSASASLLVWPPAGAEPVEVADVYERAADRGFVYGPTFQGLRAAWRRGDEVFAEVALPRENHGDAIRFGVHPALLDAALHAVALGALNTEGTGRLPFSWSGVRLHATGATTLRVRLAQVGAETTAVEVADAAGTPVATVAALTSRPVVPDQLRAARGSRGDALFRVDWLPVPANPTTGLVAALGDDLGLAEHHTDLAGLGAAVDAGAPVPEVVFASVSRPAGPDGVPADVRAAVDHALGLIQSWLADERFTHARLALVTRGAVATTGDEAVPDLAGAAVWGLVRTAQSEHPDRFLLVDLPPEAGVGAGLPAVLALGESQIAVLAPGESQIAVRDGRPLAPRLVRQPHDDGAANPAAATTGTVLVTGGTGTLGSLVARHLAGQGVRRLLLVSRRGPAAPGADELVEDLTGLGAQVEVAACDTGDRAALAELLAGIPAEHPLTAVVHTAGVLDDGMLDALTPDRFEPVLRPKVDAAWHLHELTRDLDLTAFVLFSSASGTFGTAGQGNYAAANAFLDALAQHRRATGLPAQSLAWGLWAQTSELTGTLDQTNRARLRRDGSRELSTQEGLALFDASAHLAAPVLVPIRMDGQLLRGRAEADAVPPLLRALVRTAPRRASDVDTGAAATLRQRLAGLSESERDRVLLDLVRAQAATVLGHATPAAVEPTRGFLELGFDSLTAVELRNRLQAATGLRLPATLVFDFPTAAALAGRLREDLGGDTTMPLVPALAELNRLEAVLAPYAGDDGARAAITLRLRDLLARWSDGQTGPEAAGDPRDLDSASDEELFGVLDELRTS</sequence>
<dbReference type="InterPro" id="IPR049552">
    <property type="entry name" value="PKS_DH_N"/>
</dbReference>
<feature type="active site" description="Proton donor; for dehydratase activity" evidence="14">
    <location>
        <position position="1130"/>
    </location>
</feature>
<dbReference type="InterPro" id="IPR014043">
    <property type="entry name" value="Acyl_transferase_dom"/>
</dbReference>
<keyword evidence="4 19" id="KW-0808">Transferase</keyword>
<dbReference type="SUPFAM" id="SSF55048">
    <property type="entry name" value="Probable ACP-binding domain of malonyl-CoA ACP transacylase"/>
    <property type="match status" value="1"/>
</dbReference>
<dbReference type="InterPro" id="IPR016036">
    <property type="entry name" value="Malonyl_transacylase_ACP-bd"/>
</dbReference>
<accession>A0AAE3GMH7</accession>
<dbReference type="GO" id="GO:0004315">
    <property type="term" value="F:3-oxoacyl-[acyl-carrier-protein] synthase activity"/>
    <property type="evidence" value="ECO:0007669"/>
    <property type="project" value="InterPro"/>
</dbReference>
<keyword evidence="7" id="KW-0511">Multifunctional enzyme</keyword>
<dbReference type="SMART" id="SM00826">
    <property type="entry name" value="PKS_DH"/>
    <property type="match status" value="1"/>
</dbReference>
<feature type="region of interest" description="Disordered" evidence="15">
    <location>
        <begin position="1818"/>
        <end position="1838"/>
    </location>
</feature>
<keyword evidence="20" id="KW-1185">Reference proteome</keyword>
<comment type="catalytic activity">
    <reaction evidence="9">
        <text>6 (S)-methylmalonyl-CoA + propanoyl-CoA + 6 NADPH + 12 H(+) = 6-deoxyerythronolide B + 6 CO2 + 6 NADP(+) + 7 CoA + H2O</text>
        <dbReference type="Rhea" id="RHEA:23068"/>
        <dbReference type="ChEBI" id="CHEBI:15377"/>
        <dbReference type="ChEBI" id="CHEBI:15378"/>
        <dbReference type="ChEBI" id="CHEBI:16089"/>
        <dbReference type="ChEBI" id="CHEBI:16526"/>
        <dbReference type="ChEBI" id="CHEBI:57287"/>
        <dbReference type="ChEBI" id="CHEBI:57327"/>
        <dbReference type="ChEBI" id="CHEBI:57392"/>
        <dbReference type="ChEBI" id="CHEBI:57783"/>
        <dbReference type="ChEBI" id="CHEBI:58349"/>
        <dbReference type="EC" id="2.3.1.94"/>
    </reaction>
</comment>
<comment type="subunit">
    <text evidence="12">Homodimer. Erythronolide synthase is composed of EryAI, EryAII and EryAIII multimodular (2 modules) polypeptides each coding for a functional synthase subunit which participates in 2 of the six FAS-like elongation steps required for formation of the polyketide. Module 1, 2, 3, 4, 5, and 6 participating in biosynthesis steps 1, 2, 3, 4, 5, and 6, respectively.</text>
</comment>
<evidence type="ECO:0000259" key="16">
    <source>
        <dbReference type="PROSITE" id="PS50075"/>
    </source>
</evidence>
<dbReference type="InterPro" id="IPR020807">
    <property type="entry name" value="PKS_DH"/>
</dbReference>
<evidence type="ECO:0000256" key="13">
    <source>
        <dbReference type="ARBA" id="ARBA00066981"/>
    </source>
</evidence>
<dbReference type="InterPro" id="IPR014031">
    <property type="entry name" value="Ketoacyl_synth_C"/>
</dbReference>
<dbReference type="PROSITE" id="PS00012">
    <property type="entry name" value="PHOSPHOPANTETHEINE"/>
    <property type="match status" value="1"/>
</dbReference>
<dbReference type="InterPro" id="IPR006162">
    <property type="entry name" value="Ppantetheine_attach_site"/>
</dbReference>
<evidence type="ECO:0000259" key="18">
    <source>
        <dbReference type="PROSITE" id="PS52019"/>
    </source>
</evidence>